<evidence type="ECO:0000256" key="1">
    <source>
        <dbReference type="SAM" id="Phobius"/>
    </source>
</evidence>
<dbReference type="Pfam" id="PF07690">
    <property type="entry name" value="MFS_1"/>
    <property type="match status" value="1"/>
</dbReference>
<protein>
    <submittedName>
        <fullName evidence="2">Multidrug resistance protein</fullName>
    </submittedName>
</protein>
<keyword evidence="1" id="KW-0472">Membrane</keyword>
<sequence>MFTDSYDEVDRSFKFLLISRAARSVSLIFVTLSLSLYLHALHYPVTFIGLLYVPITIFNVFLTFFLGTAGDRIGYSRILFIGELFPLVGMLILAVSTNIYLIALGAIIAGITGGAGGMRGAFSPGMTAYVASSYDVDNLRVQRLSLLNATASFFSIFGGLMLGSYIIFKSYVNIIEFYHIFFYVSFALVLVSVISLAMLKEFRRPKKTTRMMKKESFKYLLKIIAPNTINAAAIGIMMPLLPLWFELSFHIGPSYVGDIYTVAYASTAIGSFVSGRYINGRVNSLFIASVAHVIQGAFFVILAFTPYLIIASALYIIRMGIAGIGSPMRGAINVRGINREDYGTGTSIQGVSNRSAQLTTGLSGYLMDYSLGLPLIIGGIIQAVGGIVYYDLLKSYYKGRIFTKRDVDAK</sequence>
<dbReference type="eggNOG" id="arCOG00132">
    <property type="taxonomic scope" value="Archaea"/>
</dbReference>
<dbReference type="GO" id="GO:0022857">
    <property type="term" value="F:transmembrane transporter activity"/>
    <property type="evidence" value="ECO:0007669"/>
    <property type="project" value="InterPro"/>
</dbReference>
<dbReference type="EMBL" id="AE017261">
    <property type="protein sequence ID" value="AAT43730.1"/>
    <property type="molecule type" value="Genomic_DNA"/>
</dbReference>
<feature type="transmembrane region" description="Helical" evidence="1">
    <location>
        <begin position="371"/>
        <end position="390"/>
    </location>
</feature>
<dbReference type="STRING" id="263820.PTO1145"/>
<dbReference type="RefSeq" id="WP_011177946.1">
    <property type="nucleotide sequence ID" value="NC_005877.1"/>
</dbReference>
<dbReference type="HOGENOM" id="CLU_025894_3_0_2"/>
<feature type="transmembrane region" description="Helical" evidence="1">
    <location>
        <begin position="101"/>
        <end position="122"/>
    </location>
</feature>
<dbReference type="GeneID" id="2845153"/>
<feature type="transmembrane region" description="Helical" evidence="1">
    <location>
        <begin position="21"/>
        <end position="40"/>
    </location>
</feature>
<dbReference type="AlphaFoldDB" id="Q6KZX2"/>
<dbReference type="InterPro" id="IPR011701">
    <property type="entry name" value="MFS"/>
</dbReference>
<organism evidence="2 3">
    <name type="scientific">Picrophilus torridus (strain ATCC 700027 / DSM 9790 / JCM 10055 / NBRC 100828 / KAW 2/3)</name>
    <dbReference type="NCBI Taxonomy" id="1122961"/>
    <lineage>
        <taxon>Archaea</taxon>
        <taxon>Methanobacteriati</taxon>
        <taxon>Thermoplasmatota</taxon>
        <taxon>Thermoplasmata</taxon>
        <taxon>Thermoplasmatales</taxon>
        <taxon>Picrophilaceae</taxon>
        <taxon>Picrophilus</taxon>
    </lineage>
</organism>
<accession>Q6KZX2</accession>
<name>Q6KZX2_PICTO</name>
<feature type="transmembrane region" description="Helical" evidence="1">
    <location>
        <begin position="143"/>
        <end position="168"/>
    </location>
</feature>
<dbReference type="Gene3D" id="1.20.1250.20">
    <property type="entry name" value="MFS general substrate transporter like domains"/>
    <property type="match status" value="2"/>
</dbReference>
<dbReference type="KEGG" id="pto:PTO1145"/>
<feature type="transmembrane region" description="Helical" evidence="1">
    <location>
        <begin position="78"/>
        <end position="95"/>
    </location>
</feature>
<dbReference type="PANTHER" id="PTHR23520">
    <property type="entry name" value="TRANSPORTER, PUTATIVE (AFU_ORTHOLOGUE AFUA_3G04000)-RELATED"/>
    <property type="match status" value="1"/>
</dbReference>
<evidence type="ECO:0000313" key="2">
    <source>
        <dbReference type="EMBL" id="AAT43730.1"/>
    </source>
</evidence>
<gene>
    <name evidence="2" type="ordered locus">PTO1145</name>
</gene>
<feature type="transmembrane region" description="Helical" evidence="1">
    <location>
        <begin position="259"/>
        <end position="278"/>
    </location>
</feature>
<reference evidence="2 3" key="1">
    <citation type="journal article" date="2004" name="Proc. Natl. Acad. Sci. U.S.A.">
        <title>Genome sequence of Picrophilus torridus and its implications for life around pH 0.</title>
        <authorList>
            <person name="Futterer O."/>
            <person name="Angelov A."/>
            <person name="Liesegang H."/>
            <person name="Gottschalk G."/>
            <person name="Schleper C."/>
            <person name="Schepers B."/>
            <person name="Dock C."/>
            <person name="Antranikian G."/>
            <person name="Liebl W."/>
        </authorList>
    </citation>
    <scope>NUCLEOTIDE SEQUENCE [LARGE SCALE GENOMIC DNA]</scope>
    <source>
        <strain evidence="3">ATCC 700027 / DSM 9790 / JCM 10055 / NBRC 100828</strain>
    </source>
</reference>
<dbReference type="FunCoup" id="Q6KZX2">
    <property type="interactions" value="6"/>
</dbReference>
<dbReference type="OrthoDB" id="56622at2157"/>
<keyword evidence="1" id="KW-1133">Transmembrane helix</keyword>
<feature type="transmembrane region" description="Helical" evidence="1">
    <location>
        <begin position="180"/>
        <end position="199"/>
    </location>
</feature>
<proteinExistence type="predicted"/>
<evidence type="ECO:0000313" key="3">
    <source>
        <dbReference type="Proteomes" id="UP000000438"/>
    </source>
</evidence>
<dbReference type="PANTHER" id="PTHR23520:SF5">
    <property type="entry name" value="TRANSPORTER, PUTATIVE (AFU_ORTHOLOGUE AFUA_3G04000)-RELATED"/>
    <property type="match status" value="1"/>
</dbReference>
<dbReference type="InParanoid" id="Q6KZX2"/>
<feature type="transmembrane region" description="Helical" evidence="1">
    <location>
        <begin position="290"/>
        <end position="317"/>
    </location>
</feature>
<feature type="transmembrane region" description="Helical" evidence="1">
    <location>
        <begin position="219"/>
        <end position="239"/>
    </location>
</feature>
<dbReference type="SUPFAM" id="SSF103473">
    <property type="entry name" value="MFS general substrate transporter"/>
    <property type="match status" value="1"/>
</dbReference>
<dbReference type="Proteomes" id="UP000000438">
    <property type="component" value="Chromosome"/>
</dbReference>
<feature type="transmembrane region" description="Helical" evidence="1">
    <location>
        <begin position="46"/>
        <end position="66"/>
    </location>
</feature>
<dbReference type="InterPro" id="IPR036259">
    <property type="entry name" value="MFS_trans_sf"/>
</dbReference>
<dbReference type="PaxDb" id="263820-PTO1145"/>
<keyword evidence="1" id="KW-0812">Transmembrane</keyword>